<evidence type="ECO:0000313" key="7">
    <source>
        <dbReference type="Proteomes" id="UP000649739"/>
    </source>
</evidence>
<dbReference type="PANTHER" id="PTHR35369">
    <property type="entry name" value="BLR3025 PROTEIN-RELATED"/>
    <property type="match status" value="1"/>
</dbReference>
<name>A0A8J3FBN2_9ACTN</name>
<evidence type="ECO:0000256" key="3">
    <source>
        <dbReference type="ARBA" id="ARBA00025589"/>
    </source>
</evidence>
<comment type="similarity">
    <text evidence="1">Belongs to the DNA polymerase type-Y family.</text>
</comment>
<feature type="region of interest" description="Disordered" evidence="4">
    <location>
        <begin position="442"/>
        <end position="560"/>
    </location>
</feature>
<dbReference type="SUPFAM" id="SSF56672">
    <property type="entry name" value="DNA/RNA polymerases"/>
    <property type="match status" value="1"/>
</dbReference>
<dbReference type="PANTHER" id="PTHR35369:SF2">
    <property type="entry name" value="BLR3025 PROTEIN"/>
    <property type="match status" value="1"/>
</dbReference>
<keyword evidence="7" id="KW-1185">Reference proteome</keyword>
<dbReference type="Pfam" id="PF00817">
    <property type="entry name" value="IMS"/>
    <property type="match status" value="1"/>
</dbReference>
<accession>A0A8J3FBN2</accession>
<dbReference type="Gene3D" id="3.30.70.270">
    <property type="match status" value="1"/>
</dbReference>
<evidence type="ECO:0000259" key="5">
    <source>
        <dbReference type="Pfam" id="PF00817"/>
    </source>
</evidence>
<organism evidence="6 7">
    <name type="scientific">Pilimelia anulata</name>
    <dbReference type="NCBI Taxonomy" id="53371"/>
    <lineage>
        <taxon>Bacteria</taxon>
        <taxon>Bacillati</taxon>
        <taxon>Actinomycetota</taxon>
        <taxon>Actinomycetes</taxon>
        <taxon>Micromonosporales</taxon>
        <taxon>Micromonosporaceae</taxon>
        <taxon>Pilimelia</taxon>
    </lineage>
</organism>
<sequence>MVLWCPDWPVAAAGIVEGVAVHEPVAVLYANRVVACSPAAGAAGVQRGLRRREAQYRCPELAVVAYDAGRDARAFEPVVAAVEDAVAGVQVLRPGACALAARGPARYFGGEEAAAAHLIEQVGRECGVESRVGVADGTFAAGLAARADRLVPPGGTAAFLAGLDVGALGRPALVELLRRLGIRTLGAYAALPAADVAGRFGADAAWAHRLAAGRDPRPLALREPPPDLWVSATYEEPLARVDVAAFAARALAERLHERLGAHGLACTRLGIEAVTADGAALHRTWRHDGLLTAAAIVDRVRWQLDGWLTPARGRPRPGSGIATLRLVPYGVLPRVAQQPGLWGEVGEERERAHRALTRVQGLLGPGAVVTPVLGGGRSPADRARYVPWGDERPVEPEQPWPGRLPAPSPAVVLPEPLPATVYDAAGAPVTVSARLDLSGEPAHLTVHPHPAAADLPPACPLPTAPPPPRAPPPKPRPAGATSPPPGASLPAGPSPPGSPPGPPAGLPPGVPHPPGGSGGRSGREGRRAGAWLAAVPSPAEPAGPADPIGPAGSGGVTGWSAPWPADERWWSADARRGVRFQLVLADGRGVLLTLSAGRWHLTALYD</sequence>
<dbReference type="EMBL" id="BMQB01000002">
    <property type="protein sequence ID" value="GGJ85400.1"/>
    <property type="molecule type" value="Genomic_DNA"/>
</dbReference>
<dbReference type="CDD" id="cd03468">
    <property type="entry name" value="PolY_like"/>
    <property type="match status" value="1"/>
</dbReference>
<comment type="caution">
    <text evidence="6">The sequence shown here is derived from an EMBL/GenBank/DDBJ whole genome shotgun (WGS) entry which is preliminary data.</text>
</comment>
<dbReference type="AlphaFoldDB" id="A0A8J3FBN2"/>
<dbReference type="Proteomes" id="UP000649739">
    <property type="component" value="Unassembled WGS sequence"/>
</dbReference>
<dbReference type="InterPro" id="IPR043128">
    <property type="entry name" value="Rev_trsase/Diguanyl_cyclase"/>
</dbReference>
<protein>
    <recommendedName>
        <fullName evidence="5">UmuC domain-containing protein</fullName>
    </recommendedName>
</protein>
<keyword evidence="2" id="KW-0227">DNA damage</keyword>
<dbReference type="InterPro" id="IPR001126">
    <property type="entry name" value="UmuC"/>
</dbReference>
<reference evidence="6" key="2">
    <citation type="submission" date="2020-09" db="EMBL/GenBank/DDBJ databases">
        <authorList>
            <person name="Sun Q."/>
            <person name="Ohkuma M."/>
        </authorList>
    </citation>
    <scope>NUCLEOTIDE SEQUENCE</scope>
    <source>
        <strain evidence="6">JCM 3090</strain>
    </source>
</reference>
<dbReference type="GO" id="GO:0006281">
    <property type="term" value="P:DNA repair"/>
    <property type="evidence" value="ECO:0007669"/>
    <property type="project" value="InterPro"/>
</dbReference>
<dbReference type="Gene3D" id="3.40.1170.60">
    <property type="match status" value="1"/>
</dbReference>
<evidence type="ECO:0000256" key="1">
    <source>
        <dbReference type="ARBA" id="ARBA00010945"/>
    </source>
</evidence>
<comment type="function">
    <text evidence="3">Poorly processive, error-prone DNA polymerase involved in untargeted mutagenesis. Copies undamaged DNA at stalled replication forks, which arise in vivo from mismatched or misaligned primer ends. These misaligned primers can be extended by PolIV. Exhibits no 3'-5' exonuclease (proofreading) activity. May be involved in translesional synthesis, in conjunction with the beta clamp from PolIII.</text>
</comment>
<reference evidence="6" key="1">
    <citation type="journal article" date="2014" name="Int. J. Syst. Evol. Microbiol.">
        <title>Complete genome sequence of Corynebacterium casei LMG S-19264T (=DSM 44701T), isolated from a smear-ripened cheese.</title>
        <authorList>
            <consortium name="US DOE Joint Genome Institute (JGI-PGF)"/>
            <person name="Walter F."/>
            <person name="Albersmeier A."/>
            <person name="Kalinowski J."/>
            <person name="Ruckert C."/>
        </authorList>
    </citation>
    <scope>NUCLEOTIDE SEQUENCE</scope>
    <source>
        <strain evidence="6">JCM 3090</strain>
    </source>
</reference>
<feature type="compositionally biased region" description="Pro residues" evidence="4">
    <location>
        <begin position="457"/>
        <end position="514"/>
    </location>
</feature>
<evidence type="ECO:0000256" key="4">
    <source>
        <dbReference type="SAM" id="MobiDB-lite"/>
    </source>
</evidence>
<proteinExistence type="inferred from homology"/>
<evidence type="ECO:0000313" key="6">
    <source>
        <dbReference type="EMBL" id="GGJ85400.1"/>
    </source>
</evidence>
<dbReference type="InterPro" id="IPR043502">
    <property type="entry name" value="DNA/RNA_pol_sf"/>
</dbReference>
<gene>
    <name evidence="6" type="ORF">GCM10010123_13870</name>
</gene>
<evidence type="ECO:0000256" key="2">
    <source>
        <dbReference type="ARBA" id="ARBA00022763"/>
    </source>
</evidence>
<feature type="compositionally biased region" description="Low complexity" evidence="4">
    <location>
        <begin position="540"/>
        <end position="550"/>
    </location>
</feature>
<feature type="domain" description="UmuC" evidence="5">
    <location>
        <begin position="23"/>
        <end position="145"/>
    </location>
</feature>
<dbReference type="InterPro" id="IPR050356">
    <property type="entry name" value="SulA_CellDiv_inhibitor"/>
</dbReference>
<dbReference type="RefSeq" id="WP_189169379.1">
    <property type="nucleotide sequence ID" value="NZ_BMQB01000002.1"/>
</dbReference>